<feature type="compositionally biased region" description="Polar residues" evidence="5">
    <location>
        <begin position="1"/>
        <end position="18"/>
    </location>
</feature>
<keyword evidence="4" id="KW-0749">Sporulation</keyword>
<gene>
    <name evidence="6" type="ORF">ACFFHM_12465</name>
</gene>
<evidence type="ECO:0000256" key="3">
    <source>
        <dbReference type="ARBA" id="ARBA00022737"/>
    </source>
</evidence>
<comment type="caution">
    <text evidence="6">The sequence shown here is derived from an EMBL/GenBank/DDBJ whole genome shotgun (WGS) entry which is preliminary data.</text>
</comment>
<keyword evidence="7" id="KW-1185">Reference proteome</keyword>
<proteinExistence type="inferred from homology"/>
<name>A0ABV6KD89_9BACI</name>
<dbReference type="InterPro" id="IPR006341">
    <property type="entry name" value="Spore_gamma"/>
</dbReference>
<dbReference type="Pfam" id="PF04259">
    <property type="entry name" value="SASP_gamma"/>
    <property type="match status" value="1"/>
</dbReference>
<feature type="compositionally biased region" description="Polar residues" evidence="5">
    <location>
        <begin position="37"/>
        <end position="46"/>
    </location>
</feature>
<reference evidence="6 7" key="1">
    <citation type="submission" date="2024-09" db="EMBL/GenBank/DDBJ databases">
        <authorList>
            <person name="Sun Q."/>
            <person name="Mori K."/>
        </authorList>
    </citation>
    <scope>NUCLEOTIDE SEQUENCE [LARGE SCALE GENOMIC DNA]</scope>
    <source>
        <strain evidence="6 7">NCAIM B.02610</strain>
    </source>
</reference>
<accession>A0ABV6KD89</accession>
<evidence type="ECO:0000256" key="2">
    <source>
        <dbReference type="ARBA" id="ARBA00014721"/>
    </source>
</evidence>
<dbReference type="EMBL" id="JBHLUX010000030">
    <property type="protein sequence ID" value="MFC0471277.1"/>
    <property type="molecule type" value="Genomic_DNA"/>
</dbReference>
<evidence type="ECO:0000256" key="1">
    <source>
        <dbReference type="ARBA" id="ARBA00006710"/>
    </source>
</evidence>
<feature type="compositionally biased region" description="Low complexity" evidence="5">
    <location>
        <begin position="47"/>
        <end position="66"/>
    </location>
</feature>
<protein>
    <recommendedName>
        <fullName evidence="2">Small, acid-soluble spore protein gamma-type</fullName>
    </recommendedName>
</protein>
<dbReference type="NCBIfam" id="TIGR01442">
    <property type="entry name" value="SASP_gamma"/>
    <property type="match status" value="1"/>
</dbReference>
<organism evidence="6 7">
    <name type="scientific">Halalkalibacter kiskunsagensis</name>
    <dbReference type="NCBI Taxonomy" id="1548599"/>
    <lineage>
        <taxon>Bacteria</taxon>
        <taxon>Bacillati</taxon>
        <taxon>Bacillota</taxon>
        <taxon>Bacilli</taxon>
        <taxon>Bacillales</taxon>
        <taxon>Bacillaceae</taxon>
        <taxon>Halalkalibacter</taxon>
    </lineage>
</organism>
<keyword evidence="3" id="KW-0677">Repeat</keyword>
<dbReference type="RefSeq" id="WP_335958488.1">
    <property type="nucleotide sequence ID" value="NZ_JAXBLX010000002.1"/>
</dbReference>
<evidence type="ECO:0000256" key="4">
    <source>
        <dbReference type="ARBA" id="ARBA00022969"/>
    </source>
</evidence>
<comment type="similarity">
    <text evidence="1">Belongs to the gamma-type SASP family.</text>
</comment>
<feature type="region of interest" description="Disordered" evidence="5">
    <location>
        <begin position="1"/>
        <end position="66"/>
    </location>
</feature>
<evidence type="ECO:0000256" key="5">
    <source>
        <dbReference type="SAM" id="MobiDB-lite"/>
    </source>
</evidence>
<evidence type="ECO:0000313" key="7">
    <source>
        <dbReference type="Proteomes" id="UP001589838"/>
    </source>
</evidence>
<dbReference type="Proteomes" id="UP001589838">
    <property type="component" value="Unassembled WGS sequence"/>
</dbReference>
<evidence type="ECO:0000313" key="6">
    <source>
        <dbReference type="EMBL" id="MFC0471277.1"/>
    </source>
</evidence>
<sequence length="66" mass="7336">MNRQNQQGQPQASKTNAQEVRKQNAASAQGKYGTEFASETNAQEVRQQNAQSAARKQQNSSNQQQQ</sequence>